<evidence type="ECO:0000313" key="2">
    <source>
        <dbReference type="Proteomes" id="UP000800038"/>
    </source>
</evidence>
<proteinExistence type="predicted"/>
<evidence type="ECO:0000313" key="1">
    <source>
        <dbReference type="EMBL" id="KAF1947701.1"/>
    </source>
</evidence>
<keyword evidence="2" id="KW-1185">Reference proteome</keyword>
<gene>
    <name evidence="1" type="ORF">EJ02DRAFT_449180</name>
</gene>
<reference evidence="1" key="1">
    <citation type="journal article" date="2020" name="Stud. Mycol.">
        <title>101 Dothideomycetes genomes: a test case for predicting lifestyles and emergence of pathogens.</title>
        <authorList>
            <person name="Haridas S."/>
            <person name="Albert R."/>
            <person name="Binder M."/>
            <person name="Bloem J."/>
            <person name="Labutti K."/>
            <person name="Salamov A."/>
            <person name="Andreopoulos B."/>
            <person name="Baker S."/>
            <person name="Barry K."/>
            <person name="Bills G."/>
            <person name="Bluhm B."/>
            <person name="Cannon C."/>
            <person name="Castanera R."/>
            <person name="Culley D."/>
            <person name="Daum C."/>
            <person name="Ezra D."/>
            <person name="Gonzalez J."/>
            <person name="Henrissat B."/>
            <person name="Kuo A."/>
            <person name="Liang C."/>
            <person name="Lipzen A."/>
            <person name="Lutzoni F."/>
            <person name="Magnuson J."/>
            <person name="Mondo S."/>
            <person name="Nolan M."/>
            <person name="Ohm R."/>
            <person name="Pangilinan J."/>
            <person name="Park H.-J."/>
            <person name="Ramirez L."/>
            <person name="Alfaro M."/>
            <person name="Sun H."/>
            <person name="Tritt A."/>
            <person name="Yoshinaga Y."/>
            <person name="Zwiers L.-H."/>
            <person name="Turgeon B."/>
            <person name="Goodwin S."/>
            <person name="Spatafora J."/>
            <person name="Crous P."/>
            <person name="Grigoriev I."/>
        </authorList>
    </citation>
    <scope>NUCLEOTIDE SEQUENCE</scope>
    <source>
        <strain evidence="1">CBS 161.51</strain>
    </source>
</reference>
<name>A0A6A5T541_9PLEO</name>
<accession>A0A6A5T541</accession>
<dbReference type="AlphaFoldDB" id="A0A6A5T541"/>
<organism evidence="1 2">
    <name type="scientific">Clathrospora elynae</name>
    <dbReference type="NCBI Taxonomy" id="706981"/>
    <lineage>
        <taxon>Eukaryota</taxon>
        <taxon>Fungi</taxon>
        <taxon>Dikarya</taxon>
        <taxon>Ascomycota</taxon>
        <taxon>Pezizomycotina</taxon>
        <taxon>Dothideomycetes</taxon>
        <taxon>Pleosporomycetidae</taxon>
        <taxon>Pleosporales</taxon>
        <taxon>Diademaceae</taxon>
        <taxon>Clathrospora</taxon>
    </lineage>
</organism>
<dbReference type="OrthoDB" id="2997776at2759"/>
<dbReference type="Proteomes" id="UP000800038">
    <property type="component" value="Unassembled WGS sequence"/>
</dbReference>
<sequence length="184" mass="21483">MRKTLLGMAAEYYMNRLRNHTSIGRGDRPSYLLKIADHAHNTELTGLLIDCKIQYVSFDWRRTFLAFFQERHFFVRADSDLTPKIPYDEESELLIRRVNIEKPTHERLHPEQPARRKLLQPCVASNKHRMTPQESTAYQRPCARIKVLGNSMSTQTIGVSCDLVTLRLSKKISYRRGVLKIIQI</sequence>
<protein>
    <submittedName>
        <fullName evidence="1">Uncharacterized protein</fullName>
    </submittedName>
</protein>
<dbReference type="EMBL" id="ML975997">
    <property type="protein sequence ID" value="KAF1947701.1"/>
    <property type="molecule type" value="Genomic_DNA"/>
</dbReference>